<reference evidence="1" key="1">
    <citation type="submission" date="2021-08" db="EMBL/GenBank/DDBJ databases">
        <authorList>
            <person name="Stevens D.C."/>
        </authorList>
    </citation>
    <scope>NUCLEOTIDE SEQUENCE</scope>
    <source>
        <strain evidence="1">DSM 53165</strain>
    </source>
</reference>
<comment type="caution">
    <text evidence="1">The sequence shown here is derived from an EMBL/GenBank/DDBJ whole genome shotgun (WGS) entry which is preliminary data.</text>
</comment>
<keyword evidence="2" id="KW-1185">Reference proteome</keyword>
<dbReference type="EMBL" id="JAIRAU010000057">
    <property type="protein sequence ID" value="MBZ5715709.1"/>
    <property type="molecule type" value="Genomic_DNA"/>
</dbReference>
<gene>
    <name evidence="1" type="ORF">K7C98_41320</name>
</gene>
<dbReference type="Proteomes" id="UP001139031">
    <property type="component" value="Unassembled WGS sequence"/>
</dbReference>
<proteinExistence type="predicted"/>
<evidence type="ECO:0000313" key="1">
    <source>
        <dbReference type="EMBL" id="MBZ5715709.1"/>
    </source>
</evidence>
<name>A0ABS7U573_9BACT</name>
<organism evidence="1 2">
    <name type="scientific">Nannocystis pusilla</name>
    <dbReference type="NCBI Taxonomy" id="889268"/>
    <lineage>
        <taxon>Bacteria</taxon>
        <taxon>Pseudomonadati</taxon>
        <taxon>Myxococcota</taxon>
        <taxon>Polyangia</taxon>
        <taxon>Nannocystales</taxon>
        <taxon>Nannocystaceae</taxon>
        <taxon>Nannocystis</taxon>
    </lineage>
</organism>
<protein>
    <recommendedName>
        <fullName evidence="3">DUF5666 domain-containing protein</fullName>
    </recommendedName>
</protein>
<dbReference type="PROSITE" id="PS51257">
    <property type="entry name" value="PROKAR_LIPOPROTEIN"/>
    <property type="match status" value="1"/>
</dbReference>
<dbReference type="RefSeq" id="WP_224197443.1">
    <property type="nucleotide sequence ID" value="NZ_JAIRAU010000057.1"/>
</dbReference>
<evidence type="ECO:0008006" key="3">
    <source>
        <dbReference type="Google" id="ProtNLM"/>
    </source>
</evidence>
<evidence type="ECO:0000313" key="2">
    <source>
        <dbReference type="Proteomes" id="UP001139031"/>
    </source>
</evidence>
<sequence length="282" mass="30444">MHAPRPGLAAALALAVAGGCQWNEHQTVPEESLVQPSSPTRATVDRMQETPGKFFGREVRLTGEVDHVLSDRAFTLEGTGWAFGDDITVLTRTPVRFADNILSPDDELVVTGVVRSFAAAEVEPALGWDVEPELEALLKARPVVVATSIRRVTTFGADATWNATDQDAPPIFSVVTIVATEDPGALAGRPVDLRRERVRERLGRGLWIGPSQKAQVFVVPAALPPGIQPGDFVEVRGTLRGMPRNPGKAWDVPAQATEPLLEEALYIDATDLRVRPTQRPGA</sequence>
<accession>A0ABS7U573</accession>